<feature type="transmembrane region" description="Helical" evidence="2">
    <location>
        <begin position="183"/>
        <end position="205"/>
    </location>
</feature>
<dbReference type="KEGG" id="huw:FPZ11_06725"/>
<feature type="region of interest" description="Disordered" evidence="1">
    <location>
        <begin position="356"/>
        <end position="378"/>
    </location>
</feature>
<evidence type="ECO:0000313" key="4">
    <source>
        <dbReference type="Proteomes" id="UP000320216"/>
    </source>
</evidence>
<feature type="transmembrane region" description="Helical" evidence="2">
    <location>
        <begin position="36"/>
        <end position="56"/>
    </location>
</feature>
<feature type="transmembrane region" description="Helical" evidence="2">
    <location>
        <begin position="118"/>
        <end position="145"/>
    </location>
</feature>
<sequence>MSEGYTVGSGVSGNGRYPRRVAQGTRADDLPRPWGWWLWLLFGLVFGVIGLLPWLLTGMTLPLQNLWSTDAAPSDMPSALLPLSQYRLGMIVALIVVGSAAAGIVARSAHRYLSAGGFWALTAGVGLVQLTALGQSAFVIGVGLGDGVASVAYLAVMVLVVLISMLGGVAVLALIARAPRGGALIGIALVAAAFAQWAAGIARVIVPSGQNPIVMQVMVWLPALVVAVAIIWCGVNTVGRVIAAIVALLLLWISSPLSTAVAAAAGTRVLARSPYEMADYGVGVFRMALFEVQTVLLPVAAAIVVAAVGLLVRGLMARSRRRNAPQQYSREDEVMPFDDRGAFVVGSMGGVLGTGAIDTVPAESPTEELEYPTRPLGY</sequence>
<feature type="transmembrane region" description="Helical" evidence="2">
    <location>
        <begin position="217"/>
        <end position="235"/>
    </location>
</feature>
<feature type="transmembrane region" description="Helical" evidence="2">
    <location>
        <begin position="242"/>
        <end position="265"/>
    </location>
</feature>
<reference evidence="3 4" key="1">
    <citation type="submission" date="2019-07" db="EMBL/GenBank/DDBJ databases">
        <title>Full genome sequence of Humibacter sp. WJ7-1.</title>
        <authorList>
            <person name="Im W.-T."/>
        </authorList>
    </citation>
    <scope>NUCLEOTIDE SEQUENCE [LARGE SCALE GENOMIC DNA]</scope>
    <source>
        <strain evidence="3 4">WJ7-1</strain>
    </source>
</reference>
<dbReference type="Proteomes" id="UP000320216">
    <property type="component" value="Chromosome"/>
</dbReference>
<dbReference type="EMBL" id="CP042305">
    <property type="protein sequence ID" value="QDZ14494.1"/>
    <property type="molecule type" value="Genomic_DNA"/>
</dbReference>
<feature type="transmembrane region" description="Helical" evidence="2">
    <location>
        <begin position="86"/>
        <end position="106"/>
    </location>
</feature>
<dbReference type="RefSeq" id="WP_146319450.1">
    <property type="nucleotide sequence ID" value="NZ_CP042305.1"/>
</dbReference>
<gene>
    <name evidence="3" type="ORF">FPZ11_06725</name>
</gene>
<feature type="transmembrane region" description="Helical" evidence="2">
    <location>
        <begin position="285"/>
        <end position="312"/>
    </location>
</feature>
<evidence type="ECO:0000313" key="3">
    <source>
        <dbReference type="EMBL" id="QDZ14494.1"/>
    </source>
</evidence>
<accession>A0A5B8M3H1</accession>
<keyword evidence="2" id="KW-0812">Transmembrane</keyword>
<dbReference type="OrthoDB" id="5019680at2"/>
<protein>
    <submittedName>
        <fullName evidence="3">Uncharacterized protein</fullName>
    </submittedName>
</protein>
<proteinExistence type="predicted"/>
<dbReference type="AlphaFoldDB" id="A0A5B8M3H1"/>
<evidence type="ECO:0000256" key="2">
    <source>
        <dbReference type="SAM" id="Phobius"/>
    </source>
</evidence>
<evidence type="ECO:0000256" key="1">
    <source>
        <dbReference type="SAM" id="MobiDB-lite"/>
    </source>
</evidence>
<organism evidence="3 4">
    <name type="scientific">Humibacter ginsenosidimutans</name>
    <dbReference type="NCBI Taxonomy" id="2599293"/>
    <lineage>
        <taxon>Bacteria</taxon>
        <taxon>Bacillati</taxon>
        <taxon>Actinomycetota</taxon>
        <taxon>Actinomycetes</taxon>
        <taxon>Micrococcales</taxon>
        <taxon>Microbacteriaceae</taxon>
        <taxon>Humibacter</taxon>
    </lineage>
</organism>
<keyword evidence="4" id="KW-1185">Reference proteome</keyword>
<keyword evidence="2" id="KW-1133">Transmembrane helix</keyword>
<keyword evidence="2" id="KW-0472">Membrane</keyword>
<name>A0A5B8M3H1_9MICO</name>
<feature type="transmembrane region" description="Helical" evidence="2">
    <location>
        <begin position="151"/>
        <end position="176"/>
    </location>
</feature>